<keyword evidence="3" id="KW-1185">Reference proteome</keyword>
<dbReference type="GO" id="GO:0004497">
    <property type="term" value="F:monooxygenase activity"/>
    <property type="evidence" value="ECO:0007669"/>
    <property type="project" value="InterPro"/>
</dbReference>
<comment type="caution">
    <text evidence="2">The sequence shown here is derived from an EMBL/GenBank/DDBJ whole genome shotgun (WGS) entry which is preliminary data.</text>
</comment>
<accession>A0A2T4GVV9</accession>
<dbReference type="GO" id="GO:0016705">
    <property type="term" value="F:oxidoreductase activity, acting on paired donors, with incorporation or reduction of molecular oxygen"/>
    <property type="evidence" value="ECO:0007669"/>
    <property type="project" value="InterPro"/>
</dbReference>
<reference evidence="2 3" key="1">
    <citation type="submission" date="2018-02" db="EMBL/GenBank/DDBJ databases">
        <title>Fusarium culmorum secondary metabolites in fungal-bacterial-plant interactions.</title>
        <authorList>
            <person name="Schmidt R."/>
        </authorList>
    </citation>
    <scope>NUCLEOTIDE SEQUENCE [LARGE SCALE GENOMIC DNA]</scope>
    <source>
        <strain evidence="2 3">PV</strain>
    </source>
</reference>
<feature type="compositionally biased region" description="Low complexity" evidence="1">
    <location>
        <begin position="75"/>
        <end position="97"/>
    </location>
</feature>
<evidence type="ECO:0000313" key="2">
    <source>
        <dbReference type="EMBL" id="PTD07692.1"/>
    </source>
</evidence>
<protein>
    <submittedName>
        <fullName evidence="2">Uncharacterized protein</fullName>
    </submittedName>
</protein>
<dbReference type="AlphaFoldDB" id="A0A2T4GVV9"/>
<name>A0A2T4GVV9_FUSCU</name>
<feature type="region of interest" description="Disordered" evidence="1">
    <location>
        <begin position="70"/>
        <end position="111"/>
    </location>
</feature>
<dbReference type="InterPro" id="IPR036396">
    <property type="entry name" value="Cyt_P450_sf"/>
</dbReference>
<dbReference type="EMBL" id="PVEM01000006">
    <property type="protein sequence ID" value="PTD07692.1"/>
    <property type="molecule type" value="Genomic_DNA"/>
</dbReference>
<dbReference type="OrthoDB" id="1470350at2759"/>
<dbReference type="Gene3D" id="1.10.630.10">
    <property type="entry name" value="Cytochrome P450"/>
    <property type="match status" value="1"/>
</dbReference>
<dbReference type="GO" id="GO:0020037">
    <property type="term" value="F:heme binding"/>
    <property type="evidence" value="ECO:0007669"/>
    <property type="project" value="InterPro"/>
</dbReference>
<dbReference type="OMA" id="WLGQKES"/>
<organism evidence="2 3">
    <name type="scientific">Fusarium culmorum</name>
    <dbReference type="NCBI Taxonomy" id="5516"/>
    <lineage>
        <taxon>Eukaryota</taxon>
        <taxon>Fungi</taxon>
        <taxon>Dikarya</taxon>
        <taxon>Ascomycota</taxon>
        <taxon>Pezizomycotina</taxon>
        <taxon>Sordariomycetes</taxon>
        <taxon>Hypocreomycetidae</taxon>
        <taxon>Hypocreales</taxon>
        <taxon>Nectriaceae</taxon>
        <taxon>Fusarium</taxon>
    </lineage>
</organism>
<evidence type="ECO:0000256" key="1">
    <source>
        <dbReference type="SAM" id="MobiDB-lite"/>
    </source>
</evidence>
<dbReference type="GO" id="GO:0005506">
    <property type="term" value="F:iron ion binding"/>
    <property type="evidence" value="ECO:0007669"/>
    <property type="project" value="InterPro"/>
</dbReference>
<sequence length="111" mass="11799">MMQGEVDTQILGYHIPKGTDVLLLAHGPSVFTPGFEIDEGKRSQICQAAGEKRDQDWDGYGIGTLKPERWLGQKESSTGTDATEAAEAAEEFGTSAGPSLAFGMGTRGCFS</sequence>
<evidence type="ECO:0000313" key="3">
    <source>
        <dbReference type="Proteomes" id="UP000241587"/>
    </source>
</evidence>
<proteinExistence type="predicted"/>
<gene>
    <name evidence="2" type="ORF">FCULG_00006008</name>
</gene>
<dbReference type="Proteomes" id="UP000241587">
    <property type="component" value="Unassembled WGS sequence"/>
</dbReference>